<keyword evidence="3" id="KW-1185">Reference proteome</keyword>
<keyword evidence="1" id="KW-0175">Coiled coil</keyword>
<sequence>MKPKTKLQQEVWNIHNKLSKPLEHRPFVISKHDFYYTTHYKNLICLECNHSWKPEVNSKKSVSNVICPSCKRKVKQLTIYNGQFIRILTYSVIQLVDRFQVMRYFSCWKIMHKNKKPVYKFRDLFEEWTEYDKNKSVVIGLNTSWSGDGFSLSDYEVRYNNPKYGPSEYDRFISDLNCPGAEFHPRFKKYGLGVDFHNCDYRLLLSKLERSSQIETLLKAKQKELLFYAVHKDERYYSYWSQIKILLRHKYKIKDAGIWYDYLDLLKYFNKDIRNPKIILPKNLKKAHNEYVVKKQKRIDQQNAEREVKRQENERLRAEAETALRNIKAEVFKNFSLKNDRLIIVPLIDDDDVKEEGRILKHCVHTNNYHKKSGILLMSARIDGSPLETIEISLASYSIIQCRGLDNKPTEYHDQIIDLVRRNMGKLSRLVEKHKDLKEKDSILKNLQHSAA</sequence>
<evidence type="ECO:0000313" key="2">
    <source>
        <dbReference type="EMBL" id="RUT68661.1"/>
    </source>
</evidence>
<comment type="caution">
    <text evidence="2">The sequence shown here is derived from an EMBL/GenBank/DDBJ whole genome shotgun (WGS) entry which is preliminary data.</text>
</comment>
<evidence type="ECO:0008006" key="4">
    <source>
        <dbReference type="Google" id="ProtNLM"/>
    </source>
</evidence>
<dbReference type="AlphaFoldDB" id="A0A434A2P3"/>
<dbReference type="OrthoDB" id="700137at2"/>
<reference evidence="3" key="1">
    <citation type="journal article" date="2019" name="Syst. Appl. Microbiol.">
        <title>Flavobacterium circumlabens sp. nov. and Flavobacterium cupreum sp. nov., two psychrotrophic species isolated from Antarctic environmental samples.</title>
        <authorList>
            <person name="Kralova S."/>
            <person name="Busse H.-J."/>
            <person name="Svec P."/>
            <person name="Maslanova I."/>
            <person name="Stankova E."/>
            <person name="Bartak M."/>
            <person name="Sedlacek I."/>
        </authorList>
    </citation>
    <scope>NUCLEOTIDE SEQUENCE [LARGE SCALE GENOMIC DNA]</scope>
    <source>
        <strain evidence="3">CCM 8825</strain>
    </source>
</reference>
<evidence type="ECO:0000256" key="1">
    <source>
        <dbReference type="SAM" id="Coils"/>
    </source>
</evidence>
<accession>A0A434A2P3</accession>
<evidence type="ECO:0000313" key="3">
    <source>
        <dbReference type="Proteomes" id="UP000288102"/>
    </source>
</evidence>
<organism evidence="2 3">
    <name type="scientific">Flavobacterium cupreum</name>
    <dbReference type="NCBI Taxonomy" id="2133766"/>
    <lineage>
        <taxon>Bacteria</taxon>
        <taxon>Pseudomonadati</taxon>
        <taxon>Bacteroidota</taxon>
        <taxon>Flavobacteriia</taxon>
        <taxon>Flavobacteriales</taxon>
        <taxon>Flavobacteriaceae</taxon>
        <taxon>Flavobacterium</taxon>
    </lineage>
</organism>
<feature type="coiled-coil region" evidence="1">
    <location>
        <begin position="292"/>
        <end position="330"/>
    </location>
</feature>
<proteinExistence type="predicted"/>
<dbReference type="RefSeq" id="WP_127340102.1">
    <property type="nucleotide sequence ID" value="NZ_QWDM01000015.1"/>
</dbReference>
<dbReference type="Proteomes" id="UP000288102">
    <property type="component" value="Unassembled WGS sequence"/>
</dbReference>
<dbReference type="Pfam" id="PF14284">
    <property type="entry name" value="PcfJ"/>
    <property type="match status" value="1"/>
</dbReference>
<dbReference type="InterPro" id="IPR025586">
    <property type="entry name" value="PcfJ"/>
</dbReference>
<name>A0A434A2P3_9FLAO</name>
<dbReference type="EMBL" id="QWDM01000015">
    <property type="protein sequence ID" value="RUT68661.1"/>
    <property type="molecule type" value="Genomic_DNA"/>
</dbReference>
<gene>
    <name evidence="2" type="ORF">D0817_20080</name>
</gene>
<protein>
    <recommendedName>
        <fullName evidence="4">PcfJ-like protein</fullName>
    </recommendedName>
</protein>